<dbReference type="Proteomes" id="UP000214365">
    <property type="component" value="Unassembled WGS sequence"/>
</dbReference>
<accession>A0A225AG69</accession>
<protein>
    <recommendedName>
        <fullName evidence="3">Thioesterase domain-containing protein</fullName>
    </recommendedName>
</protein>
<dbReference type="InterPro" id="IPR003736">
    <property type="entry name" value="PAAI_dom"/>
</dbReference>
<evidence type="ECO:0000259" key="3">
    <source>
        <dbReference type="Pfam" id="PF03061"/>
    </source>
</evidence>
<dbReference type="NCBIfam" id="TIGR00369">
    <property type="entry name" value="unchar_dom_1"/>
    <property type="match status" value="1"/>
</dbReference>
<comment type="similarity">
    <text evidence="1">Belongs to the thioesterase PaaI family.</text>
</comment>
<evidence type="ECO:0000313" key="4">
    <source>
        <dbReference type="EMBL" id="OKL57104.1"/>
    </source>
</evidence>
<dbReference type="CDD" id="cd03443">
    <property type="entry name" value="PaaI_thioesterase"/>
    <property type="match status" value="1"/>
</dbReference>
<evidence type="ECO:0000256" key="2">
    <source>
        <dbReference type="ARBA" id="ARBA00022801"/>
    </source>
</evidence>
<evidence type="ECO:0000313" key="5">
    <source>
        <dbReference type="Proteomes" id="UP000214365"/>
    </source>
</evidence>
<dbReference type="Gene3D" id="3.10.129.10">
    <property type="entry name" value="Hotdog Thioesterase"/>
    <property type="match status" value="1"/>
</dbReference>
<dbReference type="GeneID" id="31007306"/>
<dbReference type="EMBL" id="LFMY01000012">
    <property type="protein sequence ID" value="OKL57104.1"/>
    <property type="molecule type" value="Genomic_DNA"/>
</dbReference>
<gene>
    <name evidence="4" type="ORF">UA08_07550</name>
</gene>
<dbReference type="OrthoDB" id="2831072at2759"/>
<dbReference type="RefSeq" id="XP_020117225.1">
    <property type="nucleotide sequence ID" value="XM_020262456.1"/>
</dbReference>
<dbReference type="GO" id="GO:0047617">
    <property type="term" value="F:fatty acyl-CoA hydrolase activity"/>
    <property type="evidence" value="ECO:0007669"/>
    <property type="project" value="InterPro"/>
</dbReference>
<evidence type="ECO:0000256" key="1">
    <source>
        <dbReference type="ARBA" id="ARBA00008324"/>
    </source>
</evidence>
<dbReference type="InterPro" id="IPR029069">
    <property type="entry name" value="HotDog_dom_sf"/>
</dbReference>
<dbReference type="PANTHER" id="PTHR21660:SF1">
    <property type="entry name" value="ACYL-COENZYME A THIOESTERASE 13"/>
    <property type="match status" value="1"/>
</dbReference>
<keyword evidence="2" id="KW-0378">Hydrolase</keyword>
<organism evidence="4 5">
    <name type="scientific">Talaromyces atroroseus</name>
    <dbReference type="NCBI Taxonomy" id="1441469"/>
    <lineage>
        <taxon>Eukaryota</taxon>
        <taxon>Fungi</taxon>
        <taxon>Dikarya</taxon>
        <taxon>Ascomycota</taxon>
        <taxon>Pezizomycotina</taxon>
        <taxon>Eurotiomycetes</taxon>
        <taxon>Eurotiomycetidae</taxon>
        <taxon>Eurotiales</taxon>
        <taxon>Trichocomaceae</taxon>
        <taxon>Talaromyces</taxon>
        <taxon>Talaromyces sect. Trachyspermi</taxon>
    </lineage>
</organism>
<name>A0A225AG69_TALAT</name>
<dbReference type="Pfam" id="PF03061">
    <property type="entry name" value="4HBT"/>
    <property type="match status" value="1"/>
</dbReference>
<dbReference type="AlphaFoldDB" id="A0A225AG69"/>
<reference evidence="4 5" key="1">
    <citation type="submission" date="2015-06" db="EMBL/GenBank/DDBJ databases">
        <title>Talaromyces atroroseus IBT 11181 draft genome.</title>
        <authorList>
            <person name="Rasmussen K.B."/>
            <person name="Rasmussen S."/>
            <person name="Petersen B."/>
            <person name="Sicheritz-Ponten T."/>
            <person name="Mortensen U.H."/>
            <person name="Thrane U."/>
        </authorList>
    </citation>
    <scope>NUCLEOTIDE SEQUENCE [LARGE SCALE GENOMIC DNA]</scope>
    <source>
        <strain evidence="4 5">IBT 11181</strain>
    </source>
</reference>
<dbReference type="PANTHER" id="PTHR21660">
    <property type="entry name" value="THIOESTERASE SUPERFAMILY MEMBER-RELATED"/>
    <property type="match status" value="1"/>
</dbReference>
<dbReference type="InterPro" id="IPR039298">
    <property type="entry name" value="ACOT13"/>
</dbReference>
<sequence length="173" mass="19267">MAGDNDTPTARKVHDDFEENMREVVKHFVDTEGEHERWDIDQVESKLRLESASRGPPARATFRLYITPKMANFHNSIHGGCTATVIDILSSMLVIGASQPGMFQVGGVSRNLNVTYLRPMRVGSEVRVICELVQMGKRLALVKTEIRSVDNDELCALGDHQKANTDSKPFGKI</sequence>
<proteinExistence type="inferred from homology"/>
<keyword evidence="5" id="KW-1185">Reference proteome</keyword>
<dbReference type="InterPro" id="IPR006683">
    <property type="entry name" value="Thioestr_dom"/>
</dbReference>
<dbReference type="STRING" id="1441469.A0A225AG69"/>
<comment type="caution">
    <text evidence="4">The sequence shown here is derived from an EMBL/GenBank/DDBJ whole genome shotgun (WGS) entry which is preliminary data.</text>
</comment>
<feature type="domain" description="Thioesterase" evidence="3">
    <location>
        <begin position="74"/>
        <end position="155"/>
    </location>
</feature>
<dbReference type="SUPFAM" id="SSF54637">
    <property type="entry name" value="Thioesterase/thiol ester dehydrase-isomerase"/>
    <property type="match status" value="1"/>
</dbReference>